<accession>A0A0E9UE88</accession>
<proteinExistence type="predicted"/>
<reference evidence="1" key="2">
    <citation type="journal article" date="2015" name="Fish Shellfish Immunol.">
        <title>Early steps in the European eel (Anguilla anguilla)-Vibrio vulnificus interaction in the gills: Role of the RtxA13 toxin.</title>
        <authorList>
            <person name="Callol A."/>
            <person name="Pajuelo D."/>
            <person name="Ebbesson L."/>
            <person name="Teles M."/>
            <person name="MacKenzie S."/>
            <person name="Amaro C."/>
        </authorList>
    </citation>
    <scope>NUCLEOTIDE SEQUENCE</scope>
</reference>
<evidence type="ECO:0000313" key="1">
    <source>
        <dbReference type="EMBL" id="JAH64116.1"/>
    </source>
</evidence>
<name>A0A0E9UE88_ANGAN</name>
<dbReference type="EMBL" id="GBXM01044461">
    <property type="protein sequence ID" value="JAH64116.1"/>
    <property type="molecule type" value="Transcribed_RNA"/>
</dbReference>
<reference evidence="1" key="1">
    <citation type="submission" date="2014-11" db="EMBL/GenBank/DDBJ databases">
        <authorList>
            <person name="Amaro Gonzalez C."/>
        </authorList>
    </citation>
    <scope>NUCLEOTIDE SEQUENCE</scope>
</reference>
<dbReference type="AlphaFoldDB" id="A0A0E9UE88"/>
<sequence length="25" mass="2656">MHLIVDVNVSRLGYGQKQQSAPGAS</sequence>
<organism evidence="1">
    <name type="scientific">Anguilla anguilla</name>
    <name type="common">European freshwater eel</name>
    <name type="synonym">Muraena anguilla</name>
    <dbReference type="NCBI Taxonomy" id="7936"/>
    <lineage>
        <taxon>Eukaryota</taxon>
        <taxon>Metazoa</taxon>
        <taxon>Chordata</taxon>
        <taxon>Craniata</taxon>
        <taxon>Vertebrata</taxon>
        <taxon>Euteleostomi</taxon>
        <taxon>Actinopterygii</taxon>
        <taxon>Neopterygii</taxon>
        <taxon>Teleostei</taxon>
        <taxon>Anguilliformes</taxon>
        <taxon>Anguillidae</taxon>
        <taxon>Anguilla</taxon>
    </lineage>
</organism>
<protein>
    <submittedName>
        <fullName evidence="1">Uncharacterized protein</fullName>
    </submittedName>
</protein>